<reference evidence="1 2" key="1">
    <citation type="journal article" date="2020" name="Antonie Van Leeuwenhoek">
        <title>Rhodopirellula heiligendammensis sp. nov., Rhodopirellula pilleata sp. nov., and Rhodopirellula solitaria sp. nov. isolated from natural or artificial marine surfaces in Northern Germany and California, USA, and emended description of the genus Rhodopirellula.</title>
        <authorList>
            <person name="Kallscheuer N."/>
            <person name="Wiegand S."/>
            <person name="Jogler M."/>
            <person name="Boedeker C."/>
            <person name="Peeters S.H."/>
            <person name="Rast P."/>
            <person name="Heuer A."/>
            <person name="Jetten M.S.M."/>
            <person name="Rohde M."/>
            <person name="Jogler C."/>
        </authorList>
    </citation>
    <scope>NUCLEOTIDE SEQUENCE [LARGE SCALE GENOMIC DNA]</scope>
    <source>
        <strain evidence="1 2">Poly21</strain>
    </source>
</reference>
<evidence type="ECO:0000313" key="2">
    <source>
        <dbReference type="Proteomes" id="UP000319908"/>
    </source>
</evidence>
<protein>
    <submittedName>
        <fullName evidence="1">Uncharacterized protein</fullName>
    </submittedName>
</protein>
<name>A0A5C6C795_9BACT</name>
<sequence length="225" mass="25081">MRIADQAPRDLPWHTDISNALIQRLQLRGRLFYPLPSPLIELVDNELATAIGKAAVADEREIAELADQRGAAALRGGEAVQYPYLIDRSPALTIEVLRAAGSKEPEKVLEELGDTLPHYFRYSQAYCGWLVSETAFWSDLDQLVAQEDIESYKLPAPVPALLGGEALPHATAEQAAIMQRYQEFYKKWKLPVSPGQNCSSVLCKSGYQLIAKPHRRPRRGEEALS</sequence>
<evidence type="ECO:0000313" key="1">
    <source>
        <dbReference type="EMBL" id="TWU18609.1"/>
    </source>
</evidence>
<dbReference type="AlphaFoldDB" id="A0A5C6C795"/>
<organism evidence="1 2">
    <name type="scientific">Allorhodopirellula heiligendammensis</name>
    <dbReference type="NCBI Taxonomy" id="2714739"/>
    <lineage>
        <taxon>Bacteria</taxon>
        <taxon>Pseudomonadati</taxon>
        <taxon>Planctomycetota</taxon>
        <taxon>Planctomycetia</taxon>
        <taxon>Pirellulales</taxon>
        <taxon>Pirellulaceae</taxon>
        <taxon>Allorhodopirellula</taxon>
    </lineage>
</organism>
<gene>
    <name evidence="1" type="ORF">Poly21_07730</name>
</gene>
<comment type="caution">
    <text evidence="1">The sequence shown here is derived from an EMBL/GenBank/DDBJ whole genome shotgun (WGS) entry which is preliminary data.</text>
</comment>
<proteinExistence type="predicted"/>
<keyword evidence="2" id="KW-1185">Reference proteome</keyword>
<dbReference type="RefSeq" id="WP_146405630.1">
    <property type="nucleotide sequence ID" value="NZ_SJPU01000001.1"/>
</dbReference>
<accession>A0A5C6C795</accession>
<dbReference type="EMBL" id="SJPU01000001">
    <property type="protein sequence ID" value="TWU18609.1"/>
    <property type="molecule type" value="Genomic_DNA"/>
</dbReference>
<dbReference type="Proteomes" id="UP000319908">
    <property type="component" value="Unassembled WGS sequence"/>
</dbReference>